<evidence type="ECO:0000313" key="3">
    <source>
        <dbReference type="Proteomes" id="UP000309584"/>
    </source>
</evidence>
<keyword evidence="1" id="KW-1133">Transmembrane helix</keyword>
<comment type="caution">
    <text evidence="2">The sequence shown here is derived from an EMBL/GenBank/DDBJ whole genome shotgun (WGS) entry which is preliminary data.</text>
</comment>
<protein>
    <submittedName>
        <fullName evidence="2">Uncharacterized protein</fullName>
    </submittedName>
</protein>
<organism evidence="2 3">
    <name type="scientific">Campylobacter taeniopygiae</name>
    <dbReference type="NCBI Taxonomy" id="2510188"/>
    <lineage>
        <taxon>Bacteria</taxon>
        <taxon>Pseudomonadati</taxon>
        <taxon>Campylobacterota</taxon>
        <taxon>Epsilonproteobacteria</taxon>
        <taxon>Campylobacterales</taxon>
        <taxon>Campylobacteraceae</taxon>
        <taxon>Campylobacter</taxon>
    </lineage>
</organism>
<keyword evidence="1" id="KW-0812">Transmembrane</keyword>
<evidence type="ECO:0000256" key="1">
    <source>
        <dbReference type="SAM" id="Phobius"/>
    </source>
</evidence>
<reference evidence="2 3" key="1">
    <citation type="submission" date="2018-05" db="EMBL/GenBank/DDBJ databases">
        <title>Novel Campyloabacter and Helicobacter Species and Strains.</title>
        <authorList>
            <person name="Mannion A.J."/>
            <person name="Shen Z."/>
            <person name="Fox J.G."/>
        </authorList>
    </citation>
    <scope>NUCLEOTIDE SEQUENCE [LARGE SCALE GENOMIC DNA]</scope>
    <source>
        <strain evidence="3">MIT10-5678</strain>
    </source>
</reference>
<dbReference type="Proteomes" id="UP000309584">
    <property type="component" value="Unassembled WGS sequence"/>
</dbReference>
<keyword evidence="1" id="KW-0472">Membrane</keyword>
<name>A0ABY2TLC5_9BACT</name>
<accession>A0ABY2TLC5</accession>
<keyword evidence="3" id="KW-1185">Reference proteome</keyword>
<dbReference type="EMBL" id="NXLY01000001">
    <property type="protein sequence ID" value="TKX34746.1"/>
    <property type="molecule type" value="Genomic_DNA"/>
</dbReference>
<feature type="transmembrane region" description="Helical" evidence="1">
    <location>
        <begin position="6"/>
        <end position="30"/>
    </location>
</feature>
<gene>
    <name evidence="2" type="ORF">CQA75_00415</name>
</gene>
<proteinExistence type="predicted"/>
<evidence type="ECO:0000313" key="2">
    <source>
        <dbReference type="EMBL" id="TKX34746.1"/>
    </source>
</evidence>
<sequence>MRKIFIKFLTLLFMAIQFKFKNIYYLIIIYKFFSFKFKIRFQVLFDIIIYSNNKTIKEKNVGKYQRRFFTFNQTNRTKKWL</sequence>